<dbReference type="Proteomes" id="UP000693946">
    <property type="component" value="Linkage Group LG9"/>
</dbReference>
<sequence length="178" mass="19872">MIERVLEQEQAISQVLAADKKTRHLVLTSQDLEVLESVHKALKPLLEFTNALSASILDYMREKYSDPSTNDLLDMASLVDPTFKITYCTEENVEDIKSRAINEMEAMLCETDQGTAELAASLPKDATTISQPAEPLRKNSLGSLFKTAATSSATLSQRERIEKELSAYFQSFPIRKVI</sequence>
<name>A0AAV6PWP6_SOLSE</name>
<protein>
    <submittedName>
        <fullName evidence="1">Zinc finger BED domain-containing protein 1-like</fullName>
    </submittedName>
</protein>
<evidence type="ECO:0000313" key="1">
    <source>
        <dbReference type="EMBL" id="KAG7475730.1"/>
    </source>
</evidence>
<gene>
    <name evidence="1" type="ORF">JOB18_036357</name>
</gene>
<organism evidence="1 2">
    <name type="scientific">Solea senegalensis</name>
    <name type="common">Senegalese sole</name>
    <dbReference type="NCBI Taxonomy" id="28829"/>
    <lineage>
        <taxon>Eukaryota</taxon>
        <taxon>Metazoa</taxon>
        <taxon>Chordata</taxon>
        <taxon>Craniata</taxon>
        <taxon>Vertebrata</taxon>
        <taxon>Euteleostomi</taxon>
        <taxon>Actinopterygii</taxon>
        <taxon>Neopterygii</taxon>
        <taxon>Teleostei</taxon>
        <taxon>Neoteleostei</taxon>
        <taxon>Acanthomorphata</taxon>
        <taxon>Carangaria</taxon>
        <taxon>Pleuronectiformes</taxon>
        <taxon>Pleuronectoidei</taxon>
        <taxon>Soleidae</taxon>
        <taxon>Solea</taxon>
    </lineage>
</organism>
<keyword evidence="2" id="KW-1185">Reference proteome</keyword>
<reference evidence="1 2" key="1">
    <citation type="journal article" date="2021" name="Sci. Rep.">
        <title>Chromosome anchoring in Senegalese sole (Solea senegalensis) reveals sex-associated markers and genome rearrangements in flatfish.</title>
        <authorList>
            <person name="Guerrero-Cozar I."/>
            <person name="Gomez-Garrido J."/>
            <person name="Berbel C."/>
            <person name="Martinez-Blanch J.F."/>
            <person name="Alioto T."/>
            <person name="Claros M.G."/>
            <person name="Gagnaire P.A."/>
            <person name="Manchado M."/>
        </authorList>
    </citation>
    <scope>NUCLEOTIDE SEQUENCE [LARGE SCALE GENOMIC DNA]</scope>
    <source>
        <strain evidence="1">Sse05_10M</strain>
    </source>
</reference>
<evidence type="ECO:0000313" key="2">
    <source>
        <dbReference type="Proteomes" id="UP000693946"/>
    </source>
</evidence>
<dbReference type="AlphaFoldDB" id="A0AAV6PWP6"/>
<comment type="caution">
    <text evidence="1">The sequence shown here is derived from an EMBL/GenBank/DDBJ whole genome shotgun (WGS) entry which is preliminary data.</text>
</comment>
<accession>A0AAV6PWP6</accession>
<proteinExistence type="predicted"/>
<dbReference type="EMBL" id="JAGKHQ010000021">
    <property type="protein sequence ID" value="KAG7475730.1"/>
    <property type="molecule type" value="Genomic_DNA"/>
</dbReference>